<dbReference type="STRING" id="285458.BGM19_36445"/>
<dbReference type="InterPro" id="IPR046300">
    <property type="entry name" value="DUF6415"/>
</dbReference>
<comment type="caution">
    <text evidence="1">The sequence shown here is derived from an EMBL/GenBank/DDBJ whole genome shotgun (WGS) entry which is preliminary data.</text>
</comment>
<dbReference type="EMBL" id="MEHJ01000001">
    <property type="protein sequence ID" value="OEJ23199.1"/>
    <property type="molecule type" value="Genomic_DNA"/>
</dbReference>
<dbReference type="AlphaFoldDB" id="A0A1E5P104"/>
<reference evidence="1 2" key="1">
    <citation type="submission" date="2016-08" db="EMBL/GenBank/DDBJ databases">
        <title>Complete genome sequence of Streptomyces agglomeratus strain 6-3-2, a novel anti-MRSA actinomycete isolated from Wuli of Tebit, China.</title>
        <authorList>
            <person name="Chen X."/>
        </authorList>
    </citation>
    <scope>NUCLEOTIDE SEQUENCE [LARGE SCALE GENOMIC DNA]</scope>
    <source>
        <strain evidence="1 2">6-3-2</strain>
    </source>
</reference>
<dbReference type="Pfam" id="PF19979">
    <property type="entry name" value="DUF6415"/>
    <property type="match status" value="1"/>
</dbReference>
<accession>A0A1E5P104</accession>
<name>A0A1E5P104_9ACTN</name>
<keyword evidence="2" id="KW-1185">Reference proteome</keyword>
<proteinExistence type="predicted"/>
<evidence type="ECO:0000313" key="2">
    <source>
        <dbReference type="Proteomes" id="UP000095759"/>
    </source>
</evidence>
<gene>
    <name evidence="1" type="ORF">AS594_00345</name>
</gene>
<dbReference type="Proteomes" id="UP000095759">
    <property type="component" value="Unassembled WGS sequence"/>
</dbReference>
<evidence type="ECO:0000313" key="1">
    <source>
        <dbReference type="EMBL" id="OEJ23199.1"/>
    </source>
</evidence>
<organism evidence="1 2">
    <name type="scientific">Streptomyces agglomeratus</name>
    <dbReference type="NCBI Taxonomy" id="285458"/>
    <lineage>
        <taxon>Bacteria</taxon>
        <taxon>Bacillati</taxon>
        <taxon>Actinomycetota</taxon>
        <taxon>Actinomycetes</taxon>
        <taxon>Kitasatosporales</taxon>
        <taxon>Streptomycetaceae</taxon>
        <taxon>Streptomyces</taxon>
    </lineage>
</organism>
<protein>
    <submittedName>
        <fullName evidence="1">Uncharacterized protein</fullName>
    </submittedName>
</protein>
<sequence>MEIMALMDSVLGWDLSSRDRREPPPETVEAALKQLAQHAVSLGRDLDAHIRALPRGDDVRRPAAVTLEEASRRLQATARSQGGALRAHNLARLVQALTAVSVDAERRIHELLAARATAREAPAGERGWP</sequence>